<dbReference type="Proteomes" id="UP000516957">
    <property type="component" value="Unassembled WGS sequence"/>
</dbReference>
<feature type="transmembrane region" description="Helical" evidence="2">
    <location>
        <begin position="102"/>
        <end position="123"/>
    </location>
</feature>
<feature type="transmembrane region" description="Helical" evidence="2">
    <location>
        <begin position="50"/>
        <end position="70"/>
    </location>
</feature>
<gene>
    <name evidence="3" type="ORF">BKA08_003598</name>
</gene>
<keyword evidence="4" id="KW-1185">Reference proteome</keyword>
<evidence type="ECO:0000313" key="3">
    <source>
        <dbReference type="EMBL" id="NYD59360.1"/>
    </source>
</evidence>
<dbReference type="RefSeq" id="WP_179616822.1">
    <property type="nucleotide sequence ID" value="NZ_CP059163.1"/>
</dbReference>
<evidence type="ECO:0000313" key="4">
    <source>
        <dbReference type="Proteomes" id="UP000516957"/>
    </source>
</evidence>
<comment type="caution">
    <text evidence="3">The sequence shown here is derived from an EMBL/GenBank/DDBJ whole genome shotgun (WGS) entry which is preliminary data.</text>
</comment>
<feature type="compositionally biased region" description="Low complexity" evidence="1">
    <location>
        <begin position="163"/>
        <end position="177"/>
    </location>
</feature>
<name>A0A7Y9F695_9ACTN</name>
<feature type="region of interest" description="Disordered" evidence="1">
    <location>
        <begin position="157"/>
        <end position="187"/>
    </location>
</feature>
<evidence type="ECO:0000256" key="1">
    <source>
        <dbReference type="SAM" id="MobiDB-lite"/>
    </source>
</evidence>
<reference evidence="3 4" key="1">
    <citation type="submission" date="2020-07" db="EMBL/GenBank/DDBJ databases">
        <title>Sequencing the genomes of 1000 actinobacteria strains.</title>
        <authorList>
            <person name="Klenk H.-P."/>
        </authorList>
    </citation>
    <scope>NUCLEOTIDE SEQUENCE [LARGE SCALE GENOMIC DNA]</scope>
    <source>
        <strain evidence="3 4">DSM 18965</strain>
    </source>
</reference>
<keyword evidence="2" id="KW-0812">Transmembrane</keyword>
<proteinExistence type="predicted"/>
<feature type="transmembrane region" description="Helical" evidence="2">
    <location>
        <begin position="135"/>
        <end position="153"/>
    </location>
</feature>
<accession>A0A7Y9F695</accession>
<sequence>MTGASLALVAGLVVVLSGAFGLELESAALLGAALGAVVALVPDRTPLARLGGFVAGFVVAFVGYAVRALALPDSTAGRAVVVVLVVLLCVAVTAASLERLPLWSTLLGAAAVAGGYEFTFAAAVPEMATTSVSTATTLLLNIAIGFTAAAFVAPGHPPRRHATTASTATTDTTPTTRLGELMTEKTL</sequence>
<evidence type="ECO:0000256" key="2">
    <source>
        <dbReference type="SAM" id="Phobius"/>
    </source>
</evidence>
<dbReference type="EMBL" id="JACCBE010000001">
    <property type="protein sequence ID" value="NYD59360.1"/>
    <property type="molecule type" value="Genomic_DNA"/>
</dbReference>
<protein>
    <submittedName>
        <fullName evidence="3">Asparagine N-glycosylation enzyme membrane subunit Stt3</fullName>
    </submittedName>
</protein>
<feature type="transmembrane region" description="Helical" evidence="2">
    <location>
        <begin position="76"/>
        <end position="95"/>
    </location>
</feature>
<organism evidence="3 4">
    <name type="scientific">Nocardioides marinisabuli</name>
    <dbReference type="NCBI Taxonomy" id="419476"/>
    <lineage>
        <taxon>Bacteria</taxon>
        <taxon>Bacillati</taxon>
        <taxon>Actinomycetota</taxon>
        <taxon>Actinomycetes</taxon>
        <taxon>Propionibacteriales</taxon>
        <taxon>Nocardioidaceae</taxon>
        <taxon>Nocardioides</taxon>
    </lineage>
</organism>
<keyword evidence="2" id="KW-0472">Membrane</keyword>
<dbReference type="AlphaFoldDB" id="A0A7Y9F695"/>
<keyword evidence="2" id="KW-1133">Transmembrane helix</keyword>